<dbReference type="OrthoDB" id="9806342at2"/>
<dbReference type="Pfam" id="PF01522">
    <property type="entry name" value="Polysacc_deac_1"/>
    <property type="match status" value="1"/>
</dbReference>
<dbReference type="EMBL" id="WXEY01000026">
    <property type="protein sequence ID" value="MZP31133.1"/>
    <property type="molecule type" value="Genomic_DNA"/>
</dbReference>
<dbReference type="RefSeq" id="WP_161259654.1">
    <property type="nucleotide sequence ID" value="NZ_WXEY01000026.1"/>
</dbReference>
<dbReference type="GO" id="GO:0016810">
    <property type="term" value="F:hydrolase activity, acting on carbon-nitrogen (but not peptide) bonds"/>
    <property type="evidence" value="ECO:0007669"/>
    <property type="project" value="InterPro"/>
</dbReference>
<dbReference type="PANTHER" id="PTHR10587:SF80">
    <property type="entry name" value="CHITOOLIGOSACCHARIDE DEACETYLASE"/>
    <property type="match status" value="1"/>
</dbReference>
<protein>
    <submittedName>
        <fullName evidence="2">Polysaccharide deacetylase family protein</fullName>
    </submittedName>
</protein>
<dbReference type="InterPro" id="IPR002509">
    <property type="entry name" value="NODB_dom"/>
</dbReference>
<dbReference type="Gene3D" id="3.20.20.370">
    <property type="entry name" value="Glycoside hydrolase/deacetylase"/>
    <property type="match status" value="1"/>
</dbReference>
<gene>
    <name evidence="2" type="ORF">GTO91_15610</name>
</gene>
<dbReference type="AlphaFoldDB" id="A0A845L4B7"/>
<accession>A0A845L4B7</accession>
<keyword evidence="3" id="KW-1185">Reference proteome</keyword>
<dbReference type="PANTHER" id="PTHR10587">
    <property type="entry name" value="GLYCOSYL TRANSFERASE-RELATED"/>
    <property type="match status" value="1"/>
</dbReference>
<dbReference type="SUPFAM" id="SSF88713">
    <property type="entry name" value="Glycoside hydrolase/deacetylase"/>
    <property type="match status" value="1"/>
</dbReference>
<dbReference type="CDD" id="cd10950">
    <property type="entry name" value="CE4_BsYlxY_like"/>
    <property type="match status" value="1"/>
</dbReference>
<dbReference type="GO" id="GO:0005975">
    <property type="term" value="P:carbohydrate metabolic process"/>
    <property type="evidence" value="ECO:0007669"/>
    <property type="project" value="InterPro"/>
</dbReference>
<evidence type="ECO:0000313" key="2">
    <source>
        <dbReference type="EMBL" id="MZP31133.1"/>
    </source>
</evidence>
<evidence type="ECO:0000259" key="1">
    <source>
        <dbReference type="PROSITE" id="PS51677"/>
    </source>
</evidence>
<proteinExistence type="predicted"/>
<sequence>MRTLFIPWTFLRVLLTLTVVCLLLAGMTQYVITLNRDVSETTGRGDVEGVVRRGPPVNKVALTINVDWGQEHIPALLDTLSRHQAKATFFFTGRFADKFPEYVKKVHEAGHEVGNHGYSHPHPTQIGDAANRQEIRRTHAALEKLTGHAPRWFAPPYGEHDQRLVTVAREEGYGLILWTVDSADWLKPSPQDWMKRVTAGIGPGALVLMHPTPSTAQALPSLLKYMEEKGWTAVTMTELMAPAQ</sequence>
<dbReference type="PROSITE" id="PS51677">
    <property type="entry name" value="NODB"/>
    <property type="match status" value="1"/>
</dbReference>
<feature type="domain" description="NodB homology" evidence="1">
    <location>
        <begin position="58"/>
        <end position="234"/>
    </location>
</feature>
<name>A0A845L4B7_9FIRM</name>
<dbReference type="InterPro" id="IPR050248">
    <property type="entry name" value="Polysacc_deacetylase_ArnD"/>
</dbReference>
<dbReference type="GO" id="GO:0016020">
    <property type="term" value="C:membrane"/>
    <property type="evidence" value="ECO:0007669"/>
    <property type="project" value="TreeGrafter"/>
</dbReference>
<evidence type="ECO:0000313" key="3">
    <source>
        <dbReference type="Proteomes" id="UP000463470"/>
    </source>
</evidence>
<dbReference type="Proteomes" id="UP000463470">
    <property type="component" value="Unassembled WGS sequence"/>
</dbReference>
<organism evidence="2 3">
    <name type="scientific">Heliomicrobium undosum</name>
    <dbReference type="NCBI Taxonomy" id="121734"/>
    <lineage>
        <taxon>Bacteria</taxon>
        <taxon>Bacillati</taxon>
        <taxon>Bacillota</taxon>
        <taxon>Clostridia</taxon>
        <taxon>Eubacteriales</taxon>
        <taxon>Heliobacteriaceae</taxon>
        <taxon>Heliomicrobium</taxon>
    </lineage>
</organism>
<reference evidence="2 3" key="1">
    <citation type="submission" date="2020-01" db="EMBL/GenBank/DDBJ databases">
        <title>Whole-genome sequence of Heliobacterium undosum DSM 13378.</title>
        <authorList>
            <person name="Kyndt J.A."/>
            <person name="Meyer T.E."/>
        </authorList>
    </citation>
    <scope>NUCLEOTIDE SEQUENCE [LARGE SCALE GENOMIC DNA]</scope>
    <source>
        <strain evidence="2 3">DSM 13378</strain>
    </source>
</reference>
<comment type="caution">
    <text evidence="2">The sequence shown here is derived from an EMBL/GenBank/DDBJ whole genome shotgun (WGS) entry which is preliminary data.</text>
</comment>
<dbReference type="InterPro" id="IPR011330">
    <property type="entry name" value="Glyco_hydro/deAcase_b/a-brl"/>
</dbReference>